<dbReference type="EMBL" id="CCYD01000041">
    <property type="protein sequence ID" value="CEG35439.1"/>
    <property type="molecule type" value="Genomic_DNA"/>
</dbReference>
<evidence type="ECO:0000313" key="4">
    <source>
        <dbReference type="EMBL" id="CEG35439.1"/>
    </source>
</evidence>
<dbReference type="Pfam" id="PF00570">
    <property type="entry name" value="HRDC"/>
    <property type="match status" value="1"/>
</dbReference>
<feature type="compositionally biased region" description="Basic residues" evidence="2">
    <location>
        <begin position="1"/>
        <end position="12"/>
    </location>
</feature>
<dbReference type="InterPro" id="IPR002121">
    <property type="entry name" value="HRDC_dom"/>
</dbReference>
<evidence type="ECO:0000259" key="3">
    <source>
        <dbReference type="PROSITE" id="PS50967"/>
    </source>
</evidence>
<feature type="compositionally biased region" description="Low complexity" evidence="2">
    <location>
        <begin position="40"/>
        <end position="65"/>
    </location>
</feature>
<dbReference type="InterPro" id="IPR010997">
    <property type="entry name" value="HRDC-like_sf"/>
</dbReference>
<dbReference type="OrthoDB" id="5979581at2759"/>
<sequence length="473" mass="52363">MRVKKLNVNRRNKPGEDERDLTAADGEHCKWVSPSKPQRGAAASGGKSSGSSSPTDVEQQQQLSSGQLASQFHTCNSRSFYAVGGVALKIHAGAPDTVEMTVANPLRKELADRIAEILRVMKPHAPDTVLSALPRLALHIEKALFKEANNEKEYFDLSTLHSRIIRIQENNLKKLLDQQQRSQPLTTEQSGGSARAPTRLLTEEQARVIFRHLQMWRRKLVDMYGVAPWDILPNSTLAKVAFYMPATEEELSTCGVGNEQAARFGSSLVRVLNHCQITVLKKQLNPSIDAKHVQKIGLEKRGSSKPSAVGASKRRKKGEAVHSALDSRLNETPLMAPAPLLPAVDSLPTLLPTASINPNGATIAPTALQQSSFSPAASSQSSCCRGPQQQPFFARLQPQPQQPKEQQPENHMHLLIQGAGQLSKQQNAKILEAYEQEVQSLRWMLHQSQQEKLQLEMEVHRLRTELQRTNCSK</sequence>
<dbReference type="SMART" id="SM00341">
    <property type="entry name" value="HRDC"/>
    <property type="match status" value="1"/>
</dbReference>
<dbReference type="GO" id="GO:0000166">
    <property type="term" value="F:nucleotide binding"/>
    <property type="evidence" value="ECO:0007669"/>
    <property type="project" value="InterPro"/>
</dbReference>
<protein>
    <submittedName>
        <fullName evidence="4">HRDC-like</fullName>
    </submittedName>
</protein>
<dbReference type="GeneID" id="36404615"/>
<dbReference type="STRING" id="4781.A0A0P1A5P6"/>
<name>A0A0P1A5P6_PLAHL</name>
<evidence type="ECO:0000256" key="2">
    <source>
        <dbReference type="SAM" id="MobiDB-lite"/>
    </source>
</evidence>
<feature type="compositionally biased region" description="Basic and acidic residues" evidence="2">
    <location>
        <begin position="13"/>
        <end position="30"/>
    </location>
</feature>
<feature type="region of interest" description="Disordered" evidence="2">
    <location>
        <begin position="299"/>
        <end position="324"/>
    </location>
</feature>
<dbReference type="AlphaFoldDB" id="A0A0P1A5P6"/>
<dbReference type="Proteomes" id="UP000054928">
    <property type="component" value="Unassembled WGS sequence"/>
</dbReference>
<accession>A0A0P1A5P6</accession>
<dbReference type="RefSeq" id="XP_024571808.1">
    <property type="nucleotide sequence ID" value="XM_024724192.1"/>
</dbReference>
<keyword evidence="1" id="KW-0175">Coiled coil</keyword>
<dbReference type="OMA" id="HLQSWRQ"/>
<dbReference type="InterPro" id="IPR044876">
    <property type="entry name" value="HRDC_dom_sf"/>
</dbReference>
<feature type="region of interest" description="Disordered" evidence="2">
    <location>
        <begin position="1"/>
        <end position="65"/>
    </location>
</feature>
<dbReference type="SUPFAM" id="SSF47819">
    <property type="entry name" value="HRDC-like"/>
    <property type="match status" value="1"/>
</dbReference>
<keyword evidence="5" id="KW-1185">Reference proteome</keyword>
<reference evidence="5" key="1">
    <citation type="submission" date="2014-09" db="EMBL/GenBank/DDBJ databases">
        <authorList>
            <person name="Sharma Rahul"/>
            <person name="Thines Marco"/>
        </authorList>
    </citation>
    <scope>NUCLEOTIDE SEQUENCE [LARGE SCALE GENOMIC DNA]</scope>
</reference>
<feature type="domain" description="HRDC" evidence="3">
    <location>
        <begin position="203"/>
        <end position="282"/>
    </location>
</feature>
<organism evidence="4 5">
    <name type="scientific">Plasmopara halstedii</name>
    <name type="common">Downy mildew of sunflower</name>
    <dbReference type="NCBI Taxonomy" id="4781"/>
    <lineage>
        <taxon>Eukaryota</taxon>
        <taxon>Sar</taxon>
        <taxon>Stramenopiles</taxon>
        <taxon>Oomycota</taxon>
        <taxon>Peronosporomycetes</taxon>
        <taxon>Peronosporales</taxon>
        <taxon>Peronosporaceae</taxon>
        <taxon>Plasmopara</taxon>
    </lineage>
</organism>
<dbReference type="Gene3D" id="1.10.150.80">
    <property type="entry name" value="HRDC domain"/>
    <property type="match status" value="1"/>
</dbReference>
<feature type="coiled-coil region" evidence="1">
    <location>
        <begin position="431"/>
        <end position="465"/>
    </location>
</feature>
<dbReference type="PROSITE" id="PS50967">
    <property type="entry name" value="HRDC"/>
    <property type="match status" value="1"/>
</dbReference>
<dbReference type="GO" id="GO:0003676">
    <property type="term" value="F:nucleic acid binding"/>
    <property type="evidence" value="ECO:0007669"/>
    <property type="project" value="InterPro"/>
</dbReference>
<proteinExistence type="predicted"/>
<evidence type="ECO:0000256" key="1">
    <source>
        <dbReference type="SAM" id="Coils"/>
    </source>
</evidence>
<evidence type="ECO:0000313" key="5">
    <source>
        <dbReference type="Proteomes" id="UP000054928"/>
    </source>
</evidence>